<dbReference type="PANTHER" id="PTHR42954:SF2">
    <property type="entry name" value="FE(2+) TRANSPORT PROTEIN A"/>
    <property type="match status" value="1"/>
</dbReference>
<evidence type="ECO:0000256" key="2">
    <source>
        <dbReference type="SAM" id="MobiDB-lite"/>
    </source>
</evidence>
<dbReference type="STRING" id="1925591.BI308_20590"/>
<feature type="region of interest" description="Disordered" evidence="2">
    <location>
        <begin position="1"/>
        <end position="32"/>
    </location>
</feature>
<dbReference type="SMART" id="SM00899">
    <property type="entry name" value="FeoA"/>
    <property type="match status" value="2"/>
</dbReference>
<protein>
    <recommendedName>
        <fullName evidence="3">Ferrous iron transporter FeoA-like domain-containing protein</fullName>
    </recommendedName>
</protein>
<dbReference type="InterPro" id="IPR038157">
    <property type="entry name" value="FeoA_core_dom"/>
</dbReference>
<evidence type="ECO:0000313" key="4">
    <source>
        <dbReference type="EMBL" id="OJJ20728.1"/>
    </source>
</evidence>
<feature type="domain" description="Ferrous iron transporter FeoA-like" evidence="3">
    <location>
        <begin position="130"/>
        <end position="203"/>
    </location>
</feature>
<dbReference type="AlphaFoldDB" id="A0A1L9QLZ6"/>
<dbReference type="InterPro" id="IPR052713">
    <property type="entry name" value="FeoA"/>
</dbReference>
<organism evidence="4 5">
    <name type="scientific">Roseofilum reptotaenium AO1-A</name>
    <dbReference type="NCBI Taxonomy" id="1925591"/>
    <lineage>
        <taxon>Bacteria</taxon>
        <taxon>Bacillati</taxon>
        <taxon>Cyanobacteriota</taxon>
        <taxon>Cyanophyceae</taxon>
        <taxon>Desertifilales</taxon>
        <taxon>Desertifilaceae</taxon>
        <taxon>Roseofilum</taxon>
    </lineage>
</organism>
<reference evidence="4" key="1">
    <citation type="submission" date="2016-10" db="EMBL/GenBank/DDBJ databases">
        <title>CRISPR-Cas defence system in Roseofilum reptotaenium: evidence of a bacteriophage-cyanobacterium arms race in the coral black band disease.</title>
        <authorList>
            <person name="Buerger P."/>
            <person name="Wood-Charlson E.M."/>
            <person name="Weynberg K.D."/>
            <person name="Willis B."/>
            <person name="Van Oppen M.J."/>
        </authorList>
    </citation>
    <scope>NUCLEOTIDE SEQUENCE [LARGE SCALE GENOMIC DNA]</scope>
    <source>
        <strain evidence="4">AO1-A</strain>
    </source>
</reference>
<evidence type="ECO:0000259" key="3">
    <source>
        <dbReference type="SMART" id="SM00899"/>
    </source>
</evidence>
<dbReference type="EMBL" id="MLAW01000047">
    <property type="protein sequence ID" value="OJJ20728.1"/>
    <property type="molecule type" value="Genomic_DNA"/>
</dbReference>
<evidence type="ECO:0000256" key="1">
    <source>
        <dbReference type="ARBA" id="ARBA00023004"/>
    </source>
</evidence>
<dbReference type="GO" id="GO:0046914">
    <property type="term" value="F:transition metal ion binding"/>
    <property type="evidence" value="ECO:0007669"/>
    <property type="project" value="InterPro"/>
</dbReference>
<comment type="caution">
    <text evidence="4">The sequence shown here is derived from an EMBL/GenBank/DDBJ whole genome shotgun (WGS) entry which is preliminary data.</text>
</comment>
<dbReference type="PANTHER" id="PTHR42954">
    <property type="entry name" value="FE(2+) TRANSPORT PROTEIN A"/>
    <property type="match status" value="1"/>
</dbReference>
<dbReference type="Pfam" id="PF04023">
    <property type="entry name" value="FeoA"/>
    <property type="match status" value="2"/>
</dbReference>
<dbReference type="Proteomes" id="UP000183940">
    <property type="component" value="Unassembled WGS sequence"/>
</dbReference>
<name>A0A1L9QLZ6_9CYAN</name>
<feature type="domain" description="Ferrous iron transporter FeoA-like" evidence="3">
    <location>
        <begin position="42"/>
        <end position="112"/>
    </location>
</feature>
<gene>
    <name evidence="4" type="ORF">BI308_20590</name>
</gene>
<accession>A0A1L9QLZ6</accession>
<sequence length="204" mass="21839">MNHHPSGSGQHDDDSSYDYIGDSSSLDSQEEAASERLDVNAFLLSEAQPGQQVWVKGFQGKGGISRLLAMGITPGSQLQILSHQGSGSVVVAIADNRLGLGAGLASRVLVTDTNLSLHPHSDMENSTSTLHLGDLAVGTKGRILGYEKTHRAYKSKLLSMGLTPSTEFTVIRVAPLGDPVEIQVRGFHLTVRKQEAEALQVERL</sequence>
<feature type="compositionally biased region" description="Low complexity" evidence="2">
    <location>
        <begin position="17"/>
        <end position="27"/>
    </location>
</feature>
<proteinExistence type="predicted"/>
<dbReference type="InterPro" id="IPR007167">
    <property type="entry name" value="Fe-transptr_FeoA-like"/>
</dbReference>
<dbReference type="InterPro" id="IPR008988">
    <property type="entry name" value="Transcriptional_repressor_C"/>
</dbReference>
<dbReference type="Gene3D" id="2.30.30.90">
    <property type="match status" value="2"/>
</dbReference>
<dbReference type="SUPFAM" id="SSF50037">
    <property type="entry name" value="C-terminal domain of transcriptional repressors"/>
    <property type="match status" value="2"/>
</dbReference>
<keyword evidence="5" id="KW-1185">Reference proteome</keyword>
<evidence type="ECO:0000313" key="5">
    <source>
        <dbReference type="Proteomes" id="UP000183940"/>
    </source>
</evidence>
<keyword evidence="1" id="KW-0408">Iron</keyword>